<dbReference type="AlphaFoldDB" id="A0A9P6UWJ2"/>
<comment type="caution">
    <text evidence="1">The sequence shown here is derived from an EMBL/GenBank/DDBJ whole genome shotgun (WGS) entry which is preliminary data.</text>
</comment>
<evidence type="ECO:0000313" key="2">
    <source>
        <dbReference type="Proteomes" id="UP000823405"/>
    </source>
</evidence>
<gene>
    <name evidence="1" type="ORF">BGZ97_003751</name>
</gene>
<evidence type="ECO:0000313" key="1">
    <source>
        <dbReference type="EMBL" id="KAG0322812.1"/>
    </source>
</evidence>
<dbReference type="Gene3D" id="3.80.10.10">
    <property type="entry name" value="Ribonuclease Inhibitor"/>
    <property type="match status" value="1"/>
</dbReference>
<sequence>MSLSINNPSVRVIRIFELATPIGNLLSHEDRLACVKVSKDWNQAFIPSLYSNMSDRKGAWPRILKAHDDPETNNGQDRAWIVDLFKKYGYHIRHLDTQWRVIVDAVYLGQTCTQLRSLTTNDFANSYTTKEMAEYEQIQEEGELTYQDRMEQALTGDFLSPDFVGDVFRPMVAGWRTLEQQEGDWYTSQYFWLLIRENPGLTSLMLGWNLRELFDMSPEYVYTALSALPQLTFLDNRLDSVELDRVLECCPRLQTYHSYSTSGFRCFVGHEWPSLQTLSLTMQVESQELLLLLKSLTGLLHLRLHGVRSESEYCTDVGELLGNRRSGLKTLRLFGMSRDGDEWLGTTVLPWLPGLLEYSATELGPYIARGLGLYCKEFQAYLQESVQASIHYTYGPHTIPDVFRRLMETCSDLRVLDGVHHKIDGEGIGRKDWVCSDLEKLRCQFVGFSRLTASEEAMLEEAVAGETVDEELKERQRVSRQQQQTVYNRLSTFTRLRVLDLGYEFRDLSLIRTFRSARDISRWDPTFGQPIANTMELSLASGLGRLQSLKDLEVFGFEGVDHRIGKPELEWMATQWPKLKVMRGLQEDDVPGEKYRTEKAILREYMQMLRPDVKNEAGSNSSSRL</sequence>
<organism evidence="1 2">
    <name type="scientific">Linnemannia gamsii</name>
    <dbReference type="NCBI Taxonomy" id="64522"/>
    <lineage>
        <taxon>Eukaryota</taxon>
        <taxon>Fungi</taxon>
        <taxon>Fungi incertae sedis</taxon>
        <taxon>Mucoromycota</taxon>
        <taxon>Mortierellomycotina</taxon>
        <taxon>Mortierellomycetes</taxon>
        <taxon>Mortierellales</taxon>
        <taxon>Mortierellaceae</taxon>
        <taxon>Linnemannia</taxon>
    </lineage>
</organism>
<keyword evidence="2" id="KW-1185">Reference proteome</keyword>
<dbReference type="Proteomes" id="UP000823405">
    <property type="component" value="Unassembled WGS sequence"/>
</dbReference>
<dbReference type="OrthoDB" id="2379696at2759"/>
<dbReference type="SUPFAM" id="SSF52047">
    <property type="entry name" value="RNI-like"/>
    <property type="match status" value="1"/>
</dbReference>
<dbReference type="InterPro" id="IPR032675">
    <property type="entry name" value="LRR_dom_sf"/>
</dbReference>
<name>A0A9P6UWJ2_9FUNG</name>
<accession>A0A9P6UWJ2</accession>
<dbReference type="EMBL" id="JAAAIN010000019">
    <property type="protein sequence ID" value="KAG0322812.1"/>
    <property type="molecule type" value="Genomic_DNA"/>
</dbReference>
<protein>
    <submittedName>
        <fullName evidence="1">Uncharacterized protein</fullName>
    </submittedName>
</protein>
<reference evidence="1" key="1">
    <citation type="journal article" date="2020" name="Fungal Divers.">
        <title>Resolving the Mortierellaceae phylogeny through synthesis of multi-gene phylogenetics and phylogenomics.</title>
        <authorList>
            <person name="Vandepol N."/>
            <person name="Liber J."/>
            <person name="Desiro A."/>
            <person name="Na H."/>
            <person name="Kennedy M."/>
            <person name="Barry K."/>
            <person name="Grigoriev I.V."/>
            <person name="Miller A.N."/>
            <person name="O'Donnell K."/>
            <person name="Stajich J.E."/>
            <person name="Bonito G."/>
        </authorList>
    </citation>
    <scope>NUCLEOTIDE SEQUENCE</scope>
    <source>
        <strain evidence="1">NVP60</strain>
    </source>
</reference>
<proteinExistence type="predicted"/>